<keyword evidence="8" id="KW-1185">Reference proteome</keyword>
<dbReference type="InterPro" id="IPR027619">
    <property type="entry name" value="C-S_lyase_PatB-like"/>
</dbReference>
<dbReference type="Proteomes" id="UP000094070">
    <property type="component" value="Unassembled WGS sequence"/>
</dbReference>
<name>A0A1E5E5S7_9VIBR</name>
<dbReference type="InterPro" id="IPR015424">
    <property type="entry name" value="PyrdxlP-dep_Trfase"/>
</dbReference>
<gene>
    <name evidence="7" type="ORF">A1QC_03840</name>
</gene>
<dbReference type="SUPFAM" id="SSF53383">
    <property type="entry name" value="PLP-dependent transferases"/>
    <property type="match status" value="1"/>
</dbReference>
<evidence type="ECO:0000256" key="3">
    <source>
        <dbReference type="ARBA" id="ARBA00022898"/>
    </source>
</evidence>
<evidence type="ECO:0000313" key="8">
    <source>
        <dbReference type="Proteomes" id="UP000094070"/>
    </source>
</evidence>
<dbReference type="AlphaFoldDB" id="A0A1E5E5S7"/>
<dbReference type="InterPro" id="IPR015422">
    <property type="entry name" value="PyrdxlP-dep_Trfase_small"/>
</dbReference>
<dbReference type="EC" id="4.4.1.13" evidence="2"/>
<dbReference type="Gene3D" id="3.90.1150.10">
    <property type="entry name" value="Aspartate Aminotransferase, domain 1"/>
    <property type="match status" value="1"/>
</dbReference>
<dbReference type="InterPro" id="IPR004839">
    <property type="entry name" value="Aminotransferase_I/II_large"/>
</dbReference>
<protein>
    <recommendedName>
        <fullName evidence="2">cysteine-S-conjugate beta-lyase</fullName>
        <ecNumber evidence="2">4.4.1.13</ecNumber>
    </recommendedName>
</protein>
<dbReference type="EMBL" id="AJYK02000008">
    <property type="protein sequence ID" value="OEF29389.1"/>
    <property type="molecule type" value="Genomic_DNA"/>
</dbReference>
<evidence type="ECO:0000256" key="5">
    <source>
        <dbReference type="ARBA" id="ARBA00037974"/>
    </source>
</evidence>
<organism evidence="7 8">
    <name type="scientific">Vibrio rumoiensis 1S-45</name>
    <dbReference type="NCBI Taxonomy" id="1188252"/>
    <lineage>
        <taxon>Bacteria</taxon>
        <taxon>Pseudomonadati</taxon>
        <taxon>Pseudomonadota</taxon>
        <taxon>Gammaproteobacteria</taxon>
        <taxon>Vibrionales</taxon>
        <taxon>Vibrionaceae</taxon>
        <taxon>Vibrio</taxon>
    </lineage>
</organism>
<sequence>MFDFSQVVDRHGTFCTQWDYVQDRFGHADLLPFTISDMDFETAPCVLSAVKARLEHGVLGYSRWNHDEFKSAITGWFERRYQAKLENDHLVYGPSVIYIISQLILQWSKPGEGVLVHTPAYDAFGNMLSANYRQMLCSPLIKTNGSYEIDWPQFEAQAALPQCKILLLCSPQNPTGRVWTQQELCRMAEICLQHGVKVISDDIHMDMAFERYIPWSQVAQDDQWALVSSGSKSFNIPALTGAYAVIPHDGNRNTYLTQLKAAHGLSSPSILGVIAHIAAYQAGGEWLEALKAYLHGNLTYVAQRLNEQVPELDYQVPQGTYLAWLDLNPLDIDMDELQRILIDDYKVAIMRGDTYGKEGQGYIRLNVGCPRSKVEVGLNALIGAIKQLKSRESL</sequence>
<dbReference type="GO" id="GO:0030170">
    <property type="term" value="F:pyridoxal phosphate binding"/>
    <property type="evidence" value="ECO:0007669"/>
    <property type="project" value="InterPro"/>
</dbReference>
<accession>A0A1E5E5S7</accession>
<keyword evidence="4" id="KW-0456">Lyase</keyword>
<proteinExistence type="inferred from homology"/>
<evidence type="ECO:0000256" key="2">
    <source>
        <dbReference type="ARBA" id="ARBA00012224"/>
    </source>
</evidence>
<dbReference type="STRING" id="1188252.A1QC_03840"/>
<dbReference type="NCBIfam" id="TIGR04350">
    <property type="entry name" value="C_S_lyase_PatB"/>
    <property type="match status" value="1"/>
</dbReference>
<comment type="cofactor">
    <cofactor evidence="1">
        <name>pyridoxal 5'-phosphate</name>
        <dbReference type="ChEBI" id="CHEBI:597326"/>
    </cofactor>
</comment>
<dbReference type="CDD" id="cd00609">
    <property type="entry name" value="AAT_like"/>
    <property type="match status" value="1"/>
</dbReference>
<feature type="domain" description="Aminotransferase class I/classII large" evidence="6">
    <location>
        <begin position="29"/>
        <end position="381"/>
    </location>
</feature>
<comment type="similarity">
    <text evidence="5">Belongs to the class-II pyridoxal-phosphate-dependent aminotransferase family. MalY/PatB cystathionine beta-lyase subfamily.</text>
</comment>
<dbReference type="GO" id="GO:0047804">
    <property type="term" value="F:cysteine-S-conjugate beta-lyase activity"/>
    <property type="evidence" value="ECO:0007669"/>
    <property type="project" value="UniProtKB-EC"/>
</dbReference>
<dbReference type="Gene3D" id="3.40.640.10">
    <property type="entry name" value="Type I PLP-dependent aspartate aminotransferase-like (Major domain)"/>
    <property type="match status" value="1"/>
</dbReference>
<dbReference type="RefSeq" id="WP_017026570.1">
    <property type="nucleotide sequence ID" value="NZ_AJYK02000008.1"/>
</dbReference>
<dbReference type="PANTHER" id="PTHR43525">
    <property type="entry name" value="PROTEIN MALY"/>
    <property type="match status" value="1"/>
</dbReference>
<evidence type="ECO:0000259" key="6">
    <source>
        <dbReference type="Pfam" id="PF00155"/>
    </source>
</evidence>
<dbReference type="Pfam" id="PF00155">
    <property type="entry name" value="Aminotran_1_2"/>
    <property type="match status" value="1"/>
</dbReference>
<evidence type="ECO:0000256" key="1">
    <source>
        <dbReference type="ARBA" id="ARBA00001933"/>
    </source>
</evidence>
<keyword evidence="3" id="KW-0663">Pyridoxal phosphate</keyword>
<comment type="caution">
    <text evidence="7">The sequence shown here is derived from an EMBL/GenBank/DDBJ whole genome shotgun (WGS) entry which is preliminary data.</text>
</comment>
<dbReference type="PANTHER" id="PTHR43525:SF1">
    <property type="entry name" value="PROTEIN MALY"/>
    <property type="match status" value="1"/>
</dbReference>
<evidence type="ECO:0000313" key="7">
    <source>
        <dbReference type="EMBL" id="OEF29389.1"/>
    </source>
</evidence>
<evidence type="ECO:0000256" key="4">
    <source>
        <dbReference type="ARBA" id="ARBA00023239"/>
    </source>
</evidence>
<dbReference type="InterPro" id="IPR015421">
    <property type="entry name" value="PyrdxlP-dep_Trfase_major"/>
</dbReference>
<reference evidence="7 8" key="1">
    <citation type="journal article" date="2012" name="Science">
        <title>Ecological populations of bacteria act as socially cohesive units of antibiotic production and resistance.</title>
        <authorList>
            <person name="Cordero O.X."/>
            <person name="Wildschutte H."/>
            <person name="Kirkup B."/>
            <person name="Proehl S."/>
            <person name="Ngo L."/>
            <person name="Hussain F."/>
            <person name="Le Roux F."/>
            <person name="Mincer T."/>
            <person name="Polz M.F."/>
        </authorList>
    </citation>
    <scope>NUCLEOTIDE SEQUENCE [LARGE SCALE GENOMIC DNA]</scope>
    <source>
        <strain evidence="7 8">1S-45</strain>
    </source>
</reference>
<dbReference type="OrthoDB" id="3224382at2"/>
<dbReference type="eggNOG" id="COG1168">
    <property type="taxonomic scope" value="Bacteria"/>
</dbReference>
<dbReference type="InterPro" id="IPR051798">
    <property type="entry name" value="Class-II_PLP-Dep_Aminotrans"/>
</dbReference>